<reference evidence="1 2" key="1">
    <citation type="submission" date="2019-12" db="EMBL/GenBank/DDBJ databases">
        <authorList>
            <person name="Alioto T."/>
            <person name="Alioto T."/>
            <person name="Gomez Garrido J."/>
        </authorList>
    </citation>
    <scope>NUCLEOTIDE SEQUENCE [LARGE SCALE GENOMIC DNA]</scope>
</reference>
<dbReference type="Proteomes" id="UP000594638">
    <property type="component" value="Unassembled WGS sequence"/>
</dbReference>
<proteinExistence type="predicted"/>
<protein>
    <submittedName>
        <fullName evidence="1">Uncharacterized protein</fullName>
    </submittedName>
</protein>
<comment type="caution">
    <text evidence="1">The sequence shown here is derived from an EMBL/GenBank/DDBJ whole genome shotgun (WGS) entry which is preliminary data.</text>
</comment>
<accession>A0A8S0VLG3</accession>
<dbReference type="Gramene" id="OE9A089858T1">
    <property type="protein sequence ID" value="OE9A089858C1"/>
    <property type="gene ID" value="OE9A089858"/>
</dbReference>
<dbReference type="EMBL" id="CACTIH010009566">
    <property type="protein sequence ID" value="CAA3032361.1"/>
    <property type="molecule type" value="Genomic_DNA"/>
</dbReference>
<gene>
    <name evidence="1" type="ORF">OLEA9_A089858</name>
</gene>
<evidence type="ECO:0000313" key="2">
    <source>
        <dbReference type="Proteomes" id="UP000594638"/>
    </source>
</evidence>
<keyword evidence="2" id="KW-1185">Reference proteome</keyword>
<feature type="non-terminal residue" evidence="1">
    <location>
        <position position="1"/>
    </location>
</feature>
<sequence>VLPVAGNFYRLRIRQGIVGHVLRIRPVLVAGHIVLHKSLTPRRKPGPDPGIICLNREPPAPSVQIIMDFLVVGDPIRGQEDLLFRRDLDD</sequence>
<dbReference type="AlphaFoldDB" id="A0A8S0VLG3"/>
<name>A0A8S0VLG3_OLEEU</name>
<organism evidence="1 2">
    <name type="scientific">Olea europaea subsp. europaea</name>
    <dbReference type="NCBI Taxonomy" id="158383"/>
    <lineage>
        <taxon>Eukaryota</taxon>
        <taxon>Viridiplantae</taxon>
        <taxon>Streptophyta</taxon>
        <taxon>Embryophyta</taxon>
        <taxon>Tracheophyta</taxon>
        <taxon>Spermatophyta</taxon>
        <taxon>Magnoliopsida</taxon>
        <taxon>eudicotyledons</taxon>
        <taxon>Gunneridae</taxon>
        <taxon>Pentapetalae</taxon>
        <taxon>asterids</taxon>
        <taxon>lamiids</taxon>
        <taxon>Lamiales</taxon>
        <taxon>Oleaceae</taxon>
        <taxon>Oleeae</taxon>
        <taxon>Olea</taxon>
    </lineage>
</organism>
<evidence type="ECO:0000313" key="1">
    <source>
        <dbReference type="EMBL" id="CAA3032361.1"/>
    </source>
</evidence>